<proteinExistence type="predicted"/>
<dbReference type="RefSeq" id="WP_254009961.1">
    <property type="nucleotide sequence ID" value="NZ_JAMZMM010000007.1"/>
</dbReference>
<organism evidence="1 2">
    <name type="scientific">Limnofasciculus baicalensis BBK-W-15</name>
    <dbReference type="NCBI Taxonomy" id="2699891"/>
    <lineage>
        <taxon>Bacteria</taxon>
        <taxon>Bacillati</taxon>
        <taxon>Cyanobacteriota</taxon>
        <taxon>Cyanophyceae</taxon>
        <taxon>Coleofasciculales</taxon>
        <taxon>Coleofasciculaceae</taxon>
        <taxon>Limnofasciculus</taxon>
        <taxon>Limnofasciculus baicalensis</taxon>
    </lineage>
</organism>
<sequence length="178" mass="20542">MGRLNRWVNRTAGGKYQLQTGRICQALIYPWDNKHPYKQEELETGTTFVNALTGKRVNQIQLAQQISKISIAAPLPETSEWLKTWQATSGELVPLGYTIQVILADDIAKIFQPLVKPSLEAQKWAVSVRITNKTKNWERNKALKFYRIAPTKEVYYHPEIGEYEPNNELLKNRYGHKT</sequence>
<dbReference type="AlphaFoldDB" id="A0AAE3GNZ4"/>
<protein>
    <submittedName>
        <fullName evidence="1">Uncharacterized protein</fullName>
    </submittedName>
</protein>
<evidence type="ECO:0000313" key="2">
    <source>
        <dbReference type="Proteomes" id="UP001204953"/>
    </source>
</evidence>
<reference evidence="1" key="1">
    <citation type="submission" date="2022-06" db="EMBL/GenBank/DDBJ databases">
        <title>New cyanobacteria of genus Symplocastrum in benthos of Lake Baikal.</title>
        <authorList>
            <person name="Sorokovikova E."/>
            <person name="Tikhonova I."/>
            <person name="Krasnopeev A."/>
            <person name="Evseev P."/>
            <person name="Gladkikh A."/>
            <person name="Belykh O."/>
        </authorList>
    </citation>
    <scope>NUCLEOTIDE SEQUENCE</scope>
    <source>
        <strain evidence="1">BBK-W-15</strain>
    </source>
</reference>
<dbReference type="EMBL" id="JAMZMM010000007">
    <property type="protein sequence ID" value="MCP2727143.1"/>
    <property type="molecule type" value="Genomic_DNA"/>
</dbReference>
<name>A0AAE3GNZ4_9CYAN</name>
<comment type="caution">
    <text evidence="1">The sequence shown here is derived from an EMBL/GenBank/DDBJ whole genome shotgun (WGS) entry which is preliminary data.</text>
</comment>
<gene>
    <name evidence="1" type="ORF">NJ959_01470</name>
</gene>
<evidence type="ECO:0000313" key="1">
    <source>
        <dbReference type="EMBL" id="MCP2727143.1"/>
    </source>
</evidence>
<dbReference type="Proteomes" id="UP001204953">
    <property type="component" value="Unassembled WGS sequence"/>
</dbReference>
<accession>A0AAE3GNZ4</accession>
<keyword evidence="2" id="KW-1185">Reference proteome</keyword>